<dbReference type="SMART" id="SM00355">
    <property type="entry name" value="ZnF_C2H2"/>
    <property type="match status" value="5"/>
</dbReference>
<dbReference type="PROSITE" id="PS50157">
    <property type="entry name" value="ZINC_FINGER_C2H2_2"/>
    <property type="match status" value="5"/>
</dbReference>
<dbReference type="FunFam" id="3.30.160.60:FF:000043">
    <property type="entry name" value="Scratch family zinc finger 2"/>
    <property type="match status" value="1"/>
</dbReference>
<comment type="caution">
    <text evidence="11">The sequence shown here is derived from an EMBL/GenBank/DDBJ whole genome shotgun (WGS) entry which is preliminary data.</text>
</comment>
<name>A0A811JW81_9BILA</name>
<keyword evidence="6" id="KW-0238">DNA-binding</keyword>
<evidence type="ECO:0000256" key="9">
    <source>
        <dbReference type="PROSITE-ProRule" id="PRU00042"/>
    </source>
</evidence>
<feature type="domain" description="C2H2-type" evidence="10">
    <location>
        <begin position="211"/>
        <end position="238"/>
    </location>
</feature>
<evidence type="ECO:0000313" key="11">
    <source>
        <dbReference type="EMBL" id="CAD5207759.1"/>
    </source>
</evidence>
<keyword evidence="12" id="KW-1185">Reference proteome</keyword>
<dbReference type="OrthoDB" id="5428132at2759"/>
<protein>
    <recommendedName>
        <fullName evidence="10">C2H2-type domain-containing protein</fullName>
    </recommendedName>
</protein>
<dbReference type="PROSITE" id="PS00028">
    <property type="entry name" value="ZINC_FINGER_C2H2_1"/>
    <property type="match status" value="3"/>
</dbReference>
<keyword evidence="2" id="KW-0479">Metal-binding</keyword>
<dbReference type="AlphaFoldDB" id="A0A811JW81"/>
<dbReference type="PANTHER" id="PTHR24388">
    <property type="entry name" value="ZINC FINGER PROTEIN"/>
    <property type="match status" value="1"/>
</dbReference>
<dbReference type="Pfam" id="PF00096">
    <property type="entry name" value="zf-C2H2"/>
    <property type="match status" value="4"/>
</dbReference>
<dbReference type="EMBL" id="CAJFCW020000001">
    <property type="protein sequence ID" value="CAG9086579.1"/>
    <property type="molecule type" value="Genomic_DNA"/>
</dbReference>
<dbReference type="GO" id="GO:0000981">
    <property type="term" value="F:DNA-binding transcription factor activity, RNA polymerase II-specific"/>
    <property type="evidence" value="ECO:0007669"/>
    <property type="project" value="TreeGrafter"/>
</dbReference>
<dbReference type="FunFam" id="3.30.160.60:FF:000110">
    <property type="entry name" value="Zinc finger protein-like"/>
    <property type="match status" value="1"/>
</dbReference>
<dbReference type="GO" id="GO:0000122">
    <property type="term" value="P:negative regulation of transcription by RNA polymerase II"/>
    <property type="evidence" value="ECO:0007669"/>
    <property type="project" value="UniProtKB-ARBA"/>
</dbReference>
<feature type="domain" description="C2H2-type" evidence="10">
    <location>
        <begin position="183"/>
        <end position="210"/>
    </location>
</feature>
<sequence length="296" mass="33522">MEYPLGELMKNLANPANFQQQLNTLYSLQWLLQQKSKVFSPGALPLLQIQPLSPSCKIHQSIKVENVNTRSPTSFSIDELLKSVPSSSPKEKSIENDVFKNYTAEDLHISDGRCKRSPDTESTSRHVCSECGRSYATSSNLSRHKQTHRPLDSPYAKPCKFCGRVYVSNAALGMHLLTHDAQHKCEDCGKLFSRRWLLKNHMRSHTGQKPYRCAHCGKAFADRSNLRAHMHTHTGEKKFKCNNCHKSFALKSYLNKHKEQVCVRRKLSQSPESLISDFGGGFCLNNVKMEGDIVVD</sequence>
<evidence type="ECO:0000256" key="6">
    <source>
        <dbReference type="ARBA" id="ARBA00023125"/>
    </source>
</evidence>
<dbReference type="Pfam" id="PF13912">
    <property type="entry name" value="zf-C2H2_6"/>
    <property type="match status" value="1"/>
</dbReference>
<dbReference type="Proteomes" id="UP000783686">
    <property type="component" value="Unassembled WGS sequence"/>
</dbReference>
<organism evidence="11 12">
    <name type="scientific">Bursaphelenchus okinawaensis</name>
    <dbReference type="NCBI Taxonomy" id="465554"/>
    <lineage>
        <taxon>Eukaryota</taxon>
        <taxon>Metazoa</taxon>
        <taxon>Ecdysozoa</taxon>
        <taxon>Nematoda</taxon>
        <taxon>Chromadorea</taxon>
        <taxon>Rhabditida</taxon>
        <taxon>Tylenchina</taxon>
        <taxon>Tylenchomorpha</taxon>
        <taxon>Aphelenchoidea</taxon>
        <taxon>Aphelenchoididae</taxon>
        <taxon>Bursaphelenchus</taxon>
    </lineage>
</organism>
<feature type="domain" description="C2H2-type" evidence="10">
    <location>
        <begin position="239"/>
        <end position="267"/>
    </location>
</feature>
<evidence type="ECO:0000256" key="1">
    <source>
        <dbReference type="ARBA" id="ARBA00004123"/>
    </source>
</evidence>
<keyword evidence="7" id="KW-0539">Nucleus</keyword>
<evidence type="ECO:0000256" key="2">
    <source>
        <dbReference type="ARBA" id="ARBA00022723"/>
    </source>
</evidence>
<keyword evidence="5" id="KW-0862">Zinc</keyword>
<dbReference type="GO" id="GO:0008270">
    <property type="term" value="F:zinc ion binding"/>
    <property type="evidence" value="ECO:0007669"/>
    <property type="project" value="UniProtKB-KW"/>
</dbReference>
<dbReference type="InterPro" id="IPR050527">
    <property type="entry name" value="Snail/Krueppel_Znf"/>
</dbReference>
<gene>
    <name evidence="11" type="ORF">BOKJ2_LOCUS2358</name>
</gene>
<keyword evidence="4 9" id="KW-0863">Zinc-finger</keyword>
<feature type="domain" description="C2H2-type" evidence="10">
    <location>
        <begin position="126"/>
        <end position="153"/>
    </location>
</feature>
<comment type="subcellular location">
    <subcellularLocation>
        <location evidence="1">Nucleus</location>
    </subcellularLocation>
</comment>
<accession>A0A811JW81</accession>
<dbReference type="FunFam" id="3.30.160.60:FF:001465">
    <property type="entry name" value="Zinc finger protein 560"/>
    <property type="match status" value="1"/>
</dbReference>
<evidence type="ECO:0000259" key="10">
    <source>
        <dbReference type="PROSITE" id="PS50157"/>
    </source>
</evidence>
<dbReference type="Gene3D" id="3.30.160.60">
    <property type="entry name" value="Classic Zinc Finger"/>
    <property type="match status" value="4"/>
</dbReference>
<evidence type="ECO:0000256" key="8">
    <source>
        <dbReference type="ARBA" id="ARBA00037948"/>
    </source>
</evidence>
<dbReference type="GO" id="GO:0005634">
    <property type="term" value="C:nucleus"/>
    <property type="evidence" value="ECO:0007669"/>
    <property type="project" value="UniProtKB-SubCell"/>
</dbReference>
<dbReference type="PANTHER" id="PTHR24388:SF38">
    <property type="entry name" value="PROTEIN SNAIL"/>
    <property type="match status" value="1"/>
</dbReference>
<dbReference type="Proteomes" id="UP000614601">
    <property type="component" value="Unassembled WGS sequence"/>
</dbReference>
<dbReference type="InterPro" id="IPR013087">
    <property type="entry name" value="Znf_C2H2_type"/>
</dbReference>
<evidence type="ECO:0000256" key="3">
    <source>
        <dbReference type="ARBA" id="ARBA00022737"/>
    </source>
</evidence>
<dbReference type="GO" id="GO:0000978">
    <property type="term" value="F:RNA polymerase II cis-regulatory region sequence-specific DNA binding"/>
    <property type="evidence" value="ECO:0007669"/>
    <property type="project" value="TreeGrafter"/>
</dbReference>
<evidence type="ECO:0000313" key="12">
    <source>
        <dbReference type="Proteomes" id="UP000614601"/>
    </source>
</evidence>
<comment type="similarity">
    <text evidence="8">Belongs to the snail C2H2-type zinc-finger protein family.</text>
</comment>
<feature type="domain" description="C2H2-type" evidence="10">
    <location>
        <begin position="157"/>
        <end position="184"/>
    </location>
</feature>
<dbReference type="FunFam" id="3.30.160.60:FF:000446">
    <property type="entry name" value="Zinc finger protein"/>
    <property type="match status" value="1"/>
</dbReference>
<dbReference type="EMBL" id="CAJFDH010000001">
    <property type="protein sequence ID" value="CAD5207759.1"/>
    <property type="molecule type" value="Genomic_DNA"/>
</dbReference>
<dbReference type="InterPro" id="IPR036236">
    <property type="entry name" value="Znf_C2H2_sf"/>
</dbReference>
<evidence type="ECO:0000256" key="7">
    <source>
        <dbReference type="ARBA" id="ARBA00023242"/>
    </source>
</evidence>
<reference evidence="11" key="1">
    <citation type="submission" date="2020-09" db="EMBL/GenBank/DDBJ databases">
        <authorList>
            <person name="Kikuchi T."/>
        </authorList>
    </citation>
    <scope>NUCLEOTIDE SEQUENCE</scope>
    <source>
        <strain evidence="11">SH1</strain>
    </source>
</reference>
<evidence type="ECO:0000256" key="5">
    <source>
        <dbReference type="ARBA" id="ARBA00022833"/>
    </source>
</evidence>
<proteinExistence type="inferred from homology"/>
<dbReference type="SUPFAM" id="SSF57667">
    <property type="entry name" value="beta-beta-alpha zinc fingers"/>
    <property type="match status" value="3"/>
</dbReference>
<evidence type="ECO:0000256" key="4">
    <source>
        <dbReference type="ARBA" id="ARBA00022771"/>
    </source>
</evidence>
<keyword evidence="3" id="KW-0677">Repeat</keyword>